<dbReference type="PROSITE" id="PS50053">
    <property type="entry name" value="UBIQUITIN_2"/>
    <property type="match status" value="1"/>
</dbReference>
<dbReference type="Pfam" id="PF13202">
    <property type="entry name" value="EF-hand_5"/>
    <property type="match status" value="1"/>
</dbReference>
<evidence type="ECO:0000256" key="1">
    <source>
        <dbReference type="ARBA" id="ARBA00000707"/>
    </source>
</evidence>
<dbReference type="SMART" id="SM00054">
    <property type="entry name" value="EFh"/>
    <property type="match status" value="2"/>
</dbReference>
<dbReference type="InterPro" id="IPR001394">
    <property type="entry name" value="Peptidase_C19_UCH"/>
</dbReference>
<evidence type="ECO:0000259" key="6">
    <source>
        <dbReference type="PROSITE" id="PS50222"/>
    </source>
</evidence>
<feature type="domain" description="EF-hand" evidence="6">
    <location>
        <begin position="210"/>
        <end position="245"/>
    </location>
</feature>
<feature type="domain" description="Ubiquitin-like" evidence="5">
    <location>
        <begin position="764"/>
        <end position="826"/>
    </location>
</feature>
<evidence type="ECO:0000259" key="8">
    <source>
        <dbReference type="PROSITE" id="PS51283"/>
    </source>
</evidence>
<comment type="caution">
    <text evidence="9">The sequence shown here is derived from an EMBL/GenBank/DDBJ whole genome shotgun (WGS) entry which is preliminary data.</text>
</comment>
<dbReference type="CDD" id="cd00051">
    <property type="entry name" value="EFh"/>
    <property type="match status" value="1"/>
</dbReference>
<dbReference type="PROSITE" id="PS00972">
    <property type="entry name" value="USP_1"/>
    <property type="match status" value="1"/>
</dbReference>
<dbReference type="Pfam" id="PF00443">
    <property type="entry name" value="UCH"/>
    <property type="match status" value="1"/>
</dbReference>
<dbReference type="InterPro" id="IPR018247">
    <property type="entry name" value="EF_Hand_1_Ca_BS"/>
</dbReference>
<sequence length="1163" mass="131676">MGNKESSPTTQSRIHVSFEDAKLLLSDAELRRIQAAWGARTSMSPEEFAKSVFCHPSVEGDRQLANLIYLKFCLGHSKLTFQNFVIALVLLTKAHSSVRSAFFAECGDCWHWVQNPPQLTTNLSEINHTLYEVLAGVTHLSEIEIAAVEKIFESESKLCRLTKENFQELVGEAIDSALFDGFFRAFDSNGDGQIDIQEFVCGVSASCRGPDSQRMKFVAQIWDRNSDGFLEIDELNSMYKYLKVPESLRTVRLTDLDSRKVGSITEVACWASGNSFGGPLLEVLLQIGHICFGLVPEDTGSQLQIVCGMKERINLASSSVWFIVSSEWWTTMIMALNPKAPAEVPPIDNTSILVAKSEVHWTNKLDSITSEGALLKSGITERRDYELVSQSLFRALERWHGVSNKNTVVRRTRLPASCRSHRSYQNDNPYIENLSIDGFFVDLYPVMILVSKHQAVEGWIPNSFGPTLKYSPFCRLAATCESSVSEILNQLREHMKVRDPECIRLWILEIDSKPKKIFVSDDSLKLRTIGIRNTAQILVELRNSDMSWPEEIARLRNSSDSVVESTNGENGRPAGITGLYNMGNSCYLNSAIQCLSNIPKLTEFFLEKQHIPHLNKIATTSSKSSVAVEYGNLITELWSGKKRSLAPIRLRNTIAGKCEIFADRAQHDCQEFLAFLLDFLHEDLNKVTEKKYVELRDSDGRDDAEVANEAWSVYQSREHSIVTDLFAGQLRSELKCSECGATSSRFDPFTCLQLPIPIDQMVLVTVVVVKRDGNVPYRYSFRMPPTATIEELRALISDRSEIPVCRIKIVCLNQQTGQLMKDMLPLMADIHTQMMRIPIYNSLLYAFELAPLTLSESSVSAPTLFALHRRMHYSSVYFLKSTDGCNPELFGVPLVLPFIQGRTTAAELYEEVWRQVSRLINWPSGTSSNRAIDASEDLRSGYPFQLLTVNSSYEWCNRCHWSMLCRGCALDPDSSEALSSVTAIAVNWNLSALYLKYQHSVELLCIDDDSVRIQWDIHHRPLSLASCINDFVRPEVLDDVISCEKCKQKTKRQKSLSVWRLPDILILHLKRFVYLPSEGRWVKSSKVIDFPLEDFDPIGNSNGTQKYKCFAIANHYGAMGQGHYIAYARNRGNWYLFNDCKCQQIQEAAIDKKNVYILFYEKI</sequence>
<evidence type="ECO:0000256" key="4">
    <source>
        <dbReference type="ARBA" id="ARBA00035173"/>
    </source>
</evidence>
<proteinExistence type="predicted"/>
<dbReference type="Pfam" id="PF25265">
    <property type="entry name" value="USP32_N"/>
    <property type="match status" value="1"/>
</dbReference>
<comment type="catalytic activity">
    <reaction evidence="1">
        <text>Thiol-dependent hydrolysis of ester, thioester, amide, peptide and isopeptide bonds formed by the C-terminal Gly of ubiquitin (a 76-residue protein attached to proteins as an intracellular targeting signal).</text>
        <dbReference type="EC" id="3.4.19.12"/>
    </reaction>
</comment>
<dbReference type="PANTHER" id="PTHR21646">
    <property type="entry name" value="UBIQUITIN CARBOXYL-TERMINAL HYDROLASE"/>
    <property type="match status" value="1"/>
</dbReference>
<dbReference type="InterPro" id="IPR035927">
    <property type="entry name" value="DUSP-like_sf"/>
</dbReference>
<dbReference type="PROSITE" id="PS00018">
    <property type="entry name" value="EF_HAND_1"/>
    <property type="match status" value="2"/>
</dbReference>
<dbReference type="CDD" id="cd17039">
    <property type="entry name" value="Ubl_ubiquitin_like"/>
    <property type="match status" value="1"/>
</dbReference>
<dbReference type="Proteomes" id="UP001175271">
    <property type="component" value="Unassembled WGS sequence"/>
</dbReference>
<evidence type="ECO:0000256" key="2">
    <source>
        <dbReference type="ARBA" id="ARBA00012759"/>
    </source>
</evidence>
<accession>A0AA39I2D6</accession>
<dbReference type="GO" id="GO:0005509">
    <property type="term" value="F:calcium ion binding"/>
    <property type="evidence" value="ECO:0007669"/>
    <property type="project" value="InterPro"/>
</dbReference>
<dbReference type="GO" id="GO:0016579">
    <property type="term" value="P:protein deubiquitination"/>
    <property type="evidence" value="ECO:0007669"/>
    <property type="project" value="InterPro"/>
</dbReference>
<protein>
    <recommendedName>
        <fullName evidence="4">Ubiquitin carboxyl-terminal hydrolase 48</fullName>
        <ecNumber evidence="2">3.4.19.12</ecNumber>
    </recommendedName>
</protein>
<evidence type="ECO:0000313" key="10">
    <source>
        <dbReference type="Proteomes" id="UP001175271"/>
    </source>
</evidence>
<evidence type="ECO:0000256" key="3">
    <source>
        <dbReference type="ARBA" id="ARBA00022837"/>
    </source>
</evidence>
<organism evidence="9 10">
    <name type="scientific">Steinernema hermaphroditum</name>
    <dbReference type="NCBI Taxonomy" id="289476"/>
    <lineage>
        <taxon>Eukaryota</taxon>
        <taxon>Metazoa</taxon>
        <taxon>Ecdysozoa</taxon>
        <taxon>Nematoda</taxon>
        <taxon>Chromadorea</taxon>
        <taxon>Rhabditida</taxon>
        <taxon>Tylenchina</taxon>
        <taxon>Panagrolaimomorpha</taxon>
        <taxon>Strongyloidoidea</taxon>
        <taxon>Steinernematidae</taxon>
        <taxon>Steinernema</taxon>
    </lineage>
</organism>
<dbReference type="InterPro" id="IPR057368">
    <property type="entry name" value="USP32_N"/>
</dbReference>
<dbReference type="Gene3D" id="3.10.20.90">
    <property type="entry name" value="Phosphatidylinositol 3-kinase Catalytic Subunit, Chain A, domain 1"/>
    <property type="match status" value="1"/>
</dbReference>
<dbReference type="SUPFAM" id="SSF47473">
    <property type="entry name" value="EF-hand"/>
    <property type="match status" value="1"/>
</dbReference>
<dbReference type="EC" id="3.4.19.12" evidence="2"/>
<keyword evidence="10" id="KW-1185">Reference proteome</keyword>
<dbReference type="EMBL" id="JAUCMV010000002">
    <property type="protein sequence ID" value="KAK0416556.1"/>
    <property type="molecule type" value="Genomic_DNA"/>
</dbReference>
<reference evidence="9" key="1">
    <citation type="submission" date="2023-06" db="EMBL/GenBank/DDBJ databases">
        <title>Genomic analysis of the entomopathogenic nematode Steinernema hermaphroditum.</title>
        <authorList>
            <person name="Schwarz E.M."/>
            <person name="Heppert J.K."/>
            <person name="Baniya A."/>
            <person name="Schwartz H.T."/>
            <person name="Tan C.-H."/>
            <person name="Antoshechkin I."/>
            <person name="Sternberg P.W."/>
            <person name="Goodrich-Blair H."/>
            <person name="Dillman A.R."/>
        </authorList>
    </citation>
    <scope>NUCLEOTIDE SEQUENCE</scope>
    <source>
        <strain evidence="9">PS9179</strain>
        <tissue evidence="9">Whole animal</tissue>
    </source>
</reference>
<name>A0AA39I2D6_9BILA</name>
<dbReference type="Pfam" id="PF06337">
    <property type="entry name" value="DUSP"/>
    <property type="match status" value="1"/>
</dbReference>
<dbReference type="PROSITE" id="PS51283">
    <property type="entry name" value="DUSP"/>
    <property type="match status" value="1"/>
</dbReference>
<dbReference type="InterPro" id="IPR002048">
    <property type="entry name" value="EF_hand_dom"/>
</dbReference>
<feature type="domain" description="USP" evidence="7">
    <location>
        <begin position="577"/>
        <end position="1163"/>
    </location>
</feature>
<dbReference type="Gene3D" id="1.10.238.10">
    <property type="entry name" value="EF-hand"/>
    <property type="match status" value="1"/>
</dbReference>
<dbReference type="PROSITE" id="PS50222">
    <property type="entry name" value="EF_HAND_2"/>
    <property type="match status" value="2"/>
</dbReference>
<dbReference type="InterPro" id="IPR028889">
    <property type="entry name" value="USP"/>
</dbReference>
<dbReference type="PRINTS" id="PR00450">
    <property type="entry name" value="RECOVERIN"/>
</dbReference>
<dbReference type="InterPro" id="IPR006615">
    <property type="entry name" value="Pept_C19_DUSP"/>
</dbReference>
<keyword evidence="3" id="KW-0106">Calcium</keyword>
<evidence type="ECO:0000259" key="7">
    <source>
        <dbReference type="PROSITE" id="PS50235"/>
    </source>
</evidence>
<dbReference type="SUPFAM" id="SSF54001">
    <property type="entry name" value="Cysteine proteinases"/>
    <property type="match status" value="1"/>
</dbReference>
<dbReference type="InterPro" id="IPR011992">
    <property type="entry name" value="EF-hand-dom_pair"/>
</dbReference>
<dbReference type="SUPFAM" id="SSF143791">
    <property type="entry name" value="DUSP-like"/>
    <property type="match status" value="1"/>
</dbReference>
<feature type="domain" description="EF-hand" evidence="6">
    <location>
        <begin position="174"/>
        <end position="209"/>
    </location>
</feature>
<gene>
    <name evidence="9" type="ORF">QR680_012559</name>
</gene>
<dbReference type="Gene3D" id="3.30.2230.10">
    <property type="entry name" value="DUSP-like"/>
    <property type="match status" value="1"/>
</dbReference>
<dbReference type="InterPro" id="IPR018200">
    <property type="entry name" value="USP_CS"/>
</dbReference>
<evidence type="ECO:0000259" key="5">
    <source>
        <dbReference type="PROSITE" id="PS50053"/>
    </source>
</evidence>
<dbReference type="PANTHER" id="PTHR21646:SF23">
    <property type="entry name" value="UBIQUITIN CARBOXYL-TERMINAL HYDROLASE USP2"/>
    <property type="match status" value="1"/>
</dbReference>
<dbReference type="InterPro" id="IPR050185">
    <property type="entry name" value="Ub_carboxyl-term_hydrolase"/>
</dbReference>
<dbReference type="SMART" id="SM00695">
    <property type="entry name" value="DUSP"/>
    <property type="match status" value="1"/>
</dbReference>
<evidence type="ECO:0000313" key="9">
    <source>
        <dbReference type="EMBL" id="KAK0416556.1"/>
    </source>
</evidence>
<dbReference type="FunFam" id="3.90.70.10:FF:000178">
    <property type="entry name" value="Ubiquitin carboxyl-terminal hydrolase cyk-3"/>
    <property type="match status" value="1"/>
</dbReference>
<feature type="domain" description="DUSP" evidence="8">
    <location>
        <begin position="297"/>
        <end position="413"/>
    </location>
</feature>
<dbReference type="Gene3D" id="3.90.70.10">
    <property type="entry name" value="Cysteine proteinases"/>
    <property type="match status" value="2"/>
</dbReference>
<dbReference type="InterPro" id="IPR038765">
    <property type="entry name" value="Papain-like_cys_pep_sf"/>
</dbReference>
<dbReference type="AlphaFoldDB" id="A0AA39I2D6"/>
<dbReference type="GO" id="GO:0004843">
    <property type="term" value="F:cysteine-type deubiquitinase activity"/>
    <property type="evidence" value="ECO:0007669"/>
    <property type="project" value="UniProtKB-EC"/>
</dbReference>
<dbReference type="PROSITE" id="PS50235">
    <property type="entry name" value="USP_3"/>
    <property type="match status" value="1"/>
</dbReference>
<dbReference type="InterPro" id="IPR000626">
    <property type="entry name" value="Ubiquitin-like_dom"/>
</dbReference>